<keyword evidence="1" id="KW-0472">Membrane</keyword>
<evidence type="ECO:0000313" key="2">
    <source>
        <dbReference type="EMBL" id="KAJ9599125.1"/>
    </source>
</evidence>
<protein>
    <submittedName>
        <fullName evidence="2">Uncharacterized protein</fullName>
    </submittedName>
</protein>
<keyword evidence="3" id="KW-1185">Reference proteome</keyword>
<feature type="non-terminal residue" evidence="2">
    <location>
        <position position="264"/>
    </location>
</feature>
<reference evidence="2" key="2">
    <citation type="submission" date="2023-05" db="EMBL/GenBank/DDBJ databases">
        <authorList>
            <person name="Fouks B."/>
        </authorList>
    </citation>
    <scope>NUCLEOTIDE SEQUENCE</scope>
    <source>
        <strain evidence="2">Stay&amp;Tobe</strain>
        <tissue evidence="2">Testes</tissue>
    </source>
</reference>
<name>A0AAD8EQ73_DIPPU</name>
<comment type="caution">
    <text evidence="2">The sequence shown here is derived from an EMBL/GenBank/DDBJ whole genome shotgun (WGS) entry which is preliminary data.</text>
</comment>
<feature type="transmembrane region" description="Helical" evidence="1">
    <location>
        <begin position="153"/>
        <end position="177"/>
    </location>
</feature>
<feature type="transmembrane region" description="Helical" evidence="1">
    <location>
        <begin position="124"/>
        <end position="147"/>
    </location>
</feature>
<reference evidence="2" key="1">
    <citation type="journal article" date="2023" name="IScience">
        <title>Live-bearing cockroach genome reveals convergent evolutionary mechanisms linked to viviparity in insects and beyond.</title>
        <authorList>
            <person name="Fouks B."/>
            <person name="Harrison M.C."/>
            <person name="Mikhailova A.A."/>
            <person name="Marchal E."/>
            <person name="English S."/>
            <person name="Carruthers M."/>
            <person name="Jennings E.C."/>
            <person name="Chiamaka E.L."/>
            <person name="Frigard R.A."/>
            <person name="Pippel M."/>
            <person name="Attardo G.M."/>
            <person name="Benoit J.B."/>
            <person name="Bornberg-Bauer E."/>
            <person name="Tobe S.S."/>
        </authorList>
    </citation>
    <scope>NUCLEOTIDE SEQUENCE</scope>
    <source>
        <strain evidence="2">Stay&amp;Tobe</strain>
    </source>
</reference>
<dbReference type="EMBL" id="JASPKZ010000831">
    <property type="protein sequence ID" value="KAJ9599125.1"/>
    <property type="molecule type" value="Genomic_DNA"/>
</dbReference>
<sequence>MNPYIRTVFYTSKFLNLIPLNISKNRKKYKLNKISVLKLIISTLFHFICNITYFSSSIYFVSNNMEEIVKRCSAYFLVLALTICHIAVILVCTNHRNTIYDWVFCIQNNVYFPLTRRKDSCNKINLLITVAYLLLFLNNVNAIYFFTYCKYPYLFLILHFTWYVIFISIYMSCLHFITIIQHLKSIIEEINYLFLKMQMKPTALSYLQAMKCELIETKCDYVECRTKIHKIKLLTKYYYILCSSSIEINKIYSPIMVIIAAKMF</sequence>
<feature type="transmembrane region" description="Helical" evidence="1">
    <location>
        <begin position="36"/>
        <end position="61"/>
    </location>
</feature>
<evidence type="ECO:0000313" key="3">
    <source>
        <dbReference type="Proteomes" id="UP001233999"/>
    </source>
</evidence>
<dbReference type="AlphaFoldDB" id="A0AAD8EQ73"/>
<evidence type="ECO:0000256" key="1">
    <source>
        <dbReference type="SAM" id="Phobius"/>
    </source>
</evidence>
<proteinExistence type="predicted"/>
<accession>A0AAD8EQ73</accession>
<keyword evidence="1" id="KW-1133">Transmembrane helix</keyword>
<organism evidence="2 3">
    <name type="scientific">Diploptera punctata</name>
    <name type="common">Pacific beetle cockroach</name>
    <dbReference type="NCBI Taxonomy" id="6984"/>
    <lineage>
        <taxon>Eukaryota</taxon>
        <taxon>Metazoa</taxon>
        <taxon>Ecdysozoa</taxon>
        <taxon>Arthropoda</taxon>
        <taxon>Hexapoda</taxon>
        <taxon>Insecta</taxon>
        <taxon>Pterygota</taxon>
        <taxon>Neoptera</taxon>
        <taxon>Polyneoptera</taxon>
        <taxon>Dictyoptera</taxon>
        <taxon>Blattodea</taxon>
        <taxon>Blaberoidea</taxon>
        <taxon>Blaberidae</taxon>
        <taxon>Diplopterinae</taxon>
        <taxon>Diploptera</taxon>
    </lineage>
</organism>
<gene>
    <name evidence="2" type="ORF">L9F63_010393</name>
</gene>
<dbReference type="Proteomes" id="UP001233999">
    <property type="component" value="Unassembled WGS sequence"/>
</dbReference>
<feature type="transmembrane region" description="Helical" evidence="1">
    <location>
        <begin position="73"/>
        <end position="92"/>
    </location>
</feature>
<keyword evidence="1" id="KW-0812">Transmembrane</keyword>